<dbReference type="EMBL" id="ML996230">
    <property type="protein sequence ID" value="KAF2729967.1"/>
    <property type="molecule type" value="Genomic_DNA"/>
</dbReference>
<keyword evidence="2" id="KW-1133">Transmembrane helix</keyword>
<evidence type="ECO:0000313" key="3">
    <source>
        <dbReference type="EMBL" id="KAF2729967.1"/>
    </source>
</evidence>
<name>A0A9P4QSD2_9PLEO</name>
<feature type="region of interest" description="Disordered" evidence="1">
    <location>
        <begin position="1"/>
        <end position="40"/>
    </location>
</feature>
<evidence type="ECO:0000313" key="4">
    <source>
        <dbReference type="Proteomes" id="UP000799444"/>
    </source>
</evidence>
<feature type="compositionally biased region" description="Polar residues" evidence="1">
    <location>
        <begin position="1"/>
        <end position="17"/>
    </location>
</feature>
<evidence type="ECO:0000256" key="2">
    <source>
        <dbReference type="SAM" id="Phobius"/>
    </source>
</evidence>
<keyword evidence="2" id="KW-0812">Transmembrane</keyword>
<feature type="transmembrane region" description="Helical" evidence="2">
    <location>
        <begin position="525"/>
        <end position="552"/>
    </location>
</feature>
<feature type="transmembrane region" description="Helical" evidence="2">
    <location>
        <begin position="50"/>
        <end position="68"/>
    </location>
</feature>
<dbReference type="OrthoDB" id="5139479at2759"/>
<evidence type="ECO:0000256" key="1">
    <source>
        <dbReference type="SAM" id="MobiDB-lite"/>
    </source>
</evidence>
<feature type="transmembrane region" description="Helical" evidence="2">
    <location>
        <begin position="88"/>
        <end position="109"/>
    </location>
</feature>
<proteinExistence type="predicted"/>
<feature type="compositionally biased region" description="Low complexity" evidence="1">
    <location>
        <begin position="18"/>
        <end position="31"/>
    </location>
</feature>
<accession>A0A9P4QSD2</accession>
<sequence length="607" mass="67153">MATIPLQTMSSNSARLETSNAAPTASSSTSTHLDPQPRPRKTRVASQIKYWYKPALAFLIYGLTLYISSSAPSRHTVLGRVSAPLGTWLLTLFAKAGDIAFAIAVADTIDTMTWRKLKERVKINGEDSFVGIKLDWFLSLISSTGVEGLIRILARSPKAGWWKHTAGRWALIRLTFIFALIPGPGVILMANVRQKDVFYPIRTLSISGGLADYDPQLAATYSTVIGPFIAKYVQTMLHDPSIAWPLDAITKECKNERSCTSSLIAGPYQTITPWPFTIEDDDVDTFRIYNAPFYQVDLWYPPTSLTFSESQECTLYGGSNRTSDFSMALCISQQSSPNLLAAGWKSCQLGYAENGTCLAPGAAQDEGWSTYAQFFRRRATVTFSRSDFTIKEVSDLSTAEPYNISPRSLFEALNNVLYRPNNTSNDARFDTKSQQYVLTGEIAGRLWYSLHARLAGLNEARDWLRNLLVFPLYAFQPTVTSFSANLAPVGGDNGSAVQPNLPLQNYVEGAYCVTDNRSIPSWGTVLAYAIVAGVLLVFVGAGKLVATLWPAIETSEFPTLDFAVLAVLAREDGKEVGLKSLYPDPRRYEQRRLLDDVENLRIGLRHV</sequence>
<dbReference type="Proteomes" id="UP000799444">
    <property type="component" value="Unassembled WGS sequence"/>
</dbReference>
<keyword evidence="2" id="KW-0472">Membrane</keyword>
<feature type="transmembrane region" description="Helical" evidence="2">
    <location>
        <begin position="170"/>
        <end position="192"/>
    </location>
</feature>
<comment type="caution">
    <text evidence="3">The sequence shown here is derived from an EMBL/GenBank/DDBJ whole genome shotgun (WGS) entry which is preliminary data.</text>
</comment>
<organism evidence="3 4">
    <name type="scientific">Polyplosphaeria fusca</name>
    <dbReference type="NCBI Taxonomy" id="682080"/>
    <lineage>
        <taxon>Eukaryota</taxon>
        <taxon>Fungi</taxon>
        <taxon>Dikarya</taxon>
        <taxon>Ascomycota</taxon>
        <taxon>Pezizomycotina</taxon>
        <taxon>Dothideomycetes</taxon>
        <taxon>Pleosporomycetidae</taxon>
        <taxon>Pleosporales</taxon>
        <taxon>Tetraplosphaeriaceae</taxon>
        <taxon>Polyplosphaeria</taxon>
    </lineage>
</organism>
<keyword evidence="4" id="KW-1185">Reference proteome</keyword>
<dbReference type="AlphaFoldDB" id="A0A9P4QSD2"/>
<reference evidence="3" key="1">
    <citation type="journal article" date="2020" name="Stud. Mycol.">
        <title>101 Dothideomycetes genomes: a test case for predicting lifestyles and emergence of pathogens.</title>
        <authorList>
            <person name="Haridas S."/>
            <person name="Albert R."/>
            <person name="Binder M."/>
            <person name="Bloem J."/>
            <person name="Labutti K."/>
            <person name="Salamov A."/>
            <person name="Andreopoulos B."/>
            <person name="Baker S."/>
            <person name="Barry K."/>
            <person name="Bills G."/>
            <person name="Bluhm B."/>
            <person name="Cannon C."/>
            <person name="Castanera R."/>
            <person name="Culley D."/>
            <person name="Daum C."/>
            <person name="Ezra D."/>
            <person name="Gonzalez J."/>
            <person name="Henrissat B."/>
            <person name="Kuo A."/>
            <person name="Liang C."/>
            <person name="Lipzen A."/>
            <person name="Lutzoni F."/>
            <person name="Magnuson J."/>
            <person name="Mondo S."/>
            <person name="Nolan M."/>
            <person name="Ohm R."/>
            <person name="Pangilinan J."/>
            <person name="Park H.-J."/>
            <person name="Ramirez L."/>
            <person name="Alfaro M."/>
            <person name="Sun H."/>
            <person name="Tritt A."/>
            <person name="Yoshinaga Y."/>
            <person name="Zwiers L.-H."/>
            <person name="Turgeon B."/>
            <person name="Goodwin S."/>
            <person name="Spatafora J."/>
            <person name="Crous P."/>
            <person name="Grigoriev I."/>
        </authorList>
    </citation>
    <scope>NUCLEOTIDE SEQUENCE</scope>
    <source>
        <strain evidence="3">CBS 125425</strain>
    </source>
</reference>
<gene>
    <name evidence="3" type="ORF">EJ04DRAFT_580265</name>
</gene>
<protein>
    <submittedName>
        <fullName evidence="3">Uncharacterized protein</fullName>
    </submittedName>
</protein>